<reference evidence="2" key="1">
    <citation type="journal article" date="2014" name="Genome Announc.">
        <title>Draft Genome Sequence of Lactobacillus oryzae Strain SG293T.</title>
        <authorList>
            <person name="Tanizawa Y."/>
            <person name="Fujisawa T."/>
            <person name="Mochizuki T."/>
            <person name="Kaminuma E."/>
            <person name="Nakamura Y."/>
            <person name="Tohno M."/>
        </authorList>
    </citation>
    <scope>NUCLEOTIDE SEQUENCE [LARGE SCALE GENOMIC DNA]</scope>
    <source>
        <strain evidence="2">SG293</strain>
    </source>
</reference>
<dbReference type="SUPFAM" id="SSF46785">
    <property type="entry name" value="Winged helix' DNA-binding domain"/>
    <property type="match status" value="1"/>
</dbReference>
<sequence>MDAQDKYLALSTYVAILHRQLQRDMNQLLVEDKLPVNMTEIYLMVLIMETDGVNQRQAATTLAVDEGLMTRMVKHLVSLGFIEKTASAEDKRNKLLTLTVSGEKLLDHGLARFRKWWETFINDVDGLDIQKIGSEVQQISKAVVQNDTLSNQVDANAIEK</sequence>
<dbReference type="eggNOG" id="COG1846">
    <property type="taxonomic scope" value="Bacteria"/>
</dbReference>
<dbReference type="SMART" id="SM00347">
    <property type="entry name" value="HTH_MARR"/>
    <property type="match status" value="1"/>
</dbReference>
<dbReference type="PANTHER" id="PTHR33164:SF43">
    <property type="entry name" value="HTH-TYPE TRANSCRIPTIONAL REPRESSOR YETL"/>
    <property type="match status" value="1"/>
</dbReference>
<gene>
    <name evidence="2" type="ORF">LOSG293_550060</name>
</gene>
<dbReference type="STRING" id="1291743.LOSG293_550060"/>
<dbReference type="InterPro" id="IPR039422">
    <property type="entry name" value="MarR/SlyA-like"/>
</dbReference>
<dbReference type="PROSITE" id="PS50995">
    <property type="entry name" value="HTH_MARR_2"/>
    <property type="match status" value="1"/>
</dbReference>
<dbReference type="RefSeq" id="WP_051907290.1">
    <property type="nucleotide sequence ID" value="NZ_BBJM01000055.1"/>
</dbReference>
<dbReference type="PANTHER" id="PTHR33164">
    <property type="entry name" value="TRANSCRIPTIONAL REGULATOR, MARR FAMILY"/>
    <property type="match status" value="1"/>
</dbReference>
<accession>A0A081BL18</accession>
<name>A0A081BL18_9LACO</name>
<evidence type="ECO:0000313" key="3">
    <source>
        <dbReference type="Proteomes" id="UP000028700"/>
    </source>
</evidence>
<dbReference type="OrthoDB" id="2287011at2"/>
<dbReference type="GO" id="GO:0003700">
    <property type="term" value="F:DNA-binding transcription factor activity"/>
    <property type="evidence" value="ECO:0007669"/>
    <property type="project" value="InterPro"/>
</dbReference>
<evidence type="ECO:0000259" key="1">
    <source>
        <dbReference type="PROSITE" id="PS50995"/>
    </source>
</evidence>
<comment type="caution">
    <text evidence="2">The sequence shown here is derived from an EMBL/GenBank/DDBJ whole genome shotgun (WGS) entry which is preliminary data.</text>
</comment>
<dbReference type="Proteomes" id="UP000028700">
    <property type="component" value="Unassembled WGS sequence"/>
</dbReference>
<dbReference type="Gene3D" id="1.10.10.10">
    <property type="entry name" value="Winged helix-like DNA-binding domain superfamily/Winged helix DNA-binding domain"/>
    <property type="match status" value="1"/>
</dbReference>
<keyword evidence="3" id="KW-1185">Reference proteome</keyword>
<dbReference type="InterPro" id="IPR000835">
    <property type="entry name" value="HTH_MarR-typ"/>
</dbReference>
<dbReference type="EMBL" id="BBJM01000055">
    <property type="protein sequence ID" value="GAK48736.1"/>
    <property type="molecule type" value="Genomic_DNA"/>
</dbReference>
<proteinExistence type="predicted"/>
<organism evidence="2 3">
    <name type="scientific">Secundilactobacillus oryzae JCM 18671</name>
    <dbReference type="NCBI Taxonomy" id="1291743"/>
    <lineage>
        <taxon>Bacteria</taxon>
        <taxon>Bacillati</taxon>
        <taxon>Bacillota</taxon>
        <taxon>Bacilli</taxon>
        <taxon>Lactobacillales</taxon>
        <taxon>Lactobacillaceae</taxon>
        <taxon>Secundilactobacillus</taxon>
    </lineage>
</organism>
<feature type="domain" description="HTH marR-type" evidence="1">
    <location>
        <begin position="7"/>
        <end position="141"/>
    </location>
</feature>
<dbReference type="PRINTS" id="PR00598">
    <property type="entry name" value="HTHMARR"/>
</dbReference>
<dbReference type="GO" id="GO:0006950">
    <property type="term" value="P:response to stress"/>
    <property type="evidence" value="ECO:0007669"/>
    <property type="project" value="TreeGrafter"/>
</dbReference>
<dbReference type="AlphaFoldDB" id="A0A081BL18"/>
<protein>
    <submittedName>
        <fullName evidence="2">Transcriptional regulator</fullName>
    </submittedName>
</protein>
<evidence type="ECO:0000313" key="2">
    <source>
        <dbReference type="EMBL" id="GAK48736.1"/>
    </source>
</evidence>
<dbReference type="InterPro" id="IPR036388">
    <property type="entry name" value="WH-like_DNA-bd_sf"/>
</dbReference>
<dbReference type="InterPro" id="IPR036390">
    <property type="entry name" value="WH_DNA-bd_sf"/>
</dbReference>
<dbReference type="Pfam" id="PF01047">
    <property type="entry name" value="MarR"/>
    <property type="match status" value="1"/>
</dbReference>